<evidence type="ECO:0000313" key="3">
    <source>
        <dbReference type="EMBL" id="SDI15674.1"/>
    </source>
</evidence>
<name>A0A1G8I9W7_9RHOB</name>
<evidence type="ECO:0000259" key="2">
    <source>
        <dbReference type="Pfam" id="PF01471"/>
    </source>
</evidence>
<dbReference type="STRING" id="490829.SAMN05421850_101830"/>
<evidence type="ECO:0000256" key="1">
    <source>
        <dbReference type="SAM" id="SignalP"/>
    </source>
</evidence>
<dbReference type="Proteomes" id="UP000199340">
    <property type="component" value="Unassembled WGS sequence"/>
</dbReference>
<keyword evidence="4" id="KW-1185">Reference proteome</keyword>
<gene>
    <name evidence="3" type="ORF">SAMN05421850_101830</name>
</gene>
<feature type="signal peptide" evidence="1">
    <location>
        <begin position="1"/>
        <end position="22"/>
    </location>
</feature>
<proteinExistence type="predicted"/>
<accession>A0A1G8I9W7</accession>
<dbReference type="PROSITE" id="PS51257">
    <property type="entry name" value="PROKAR_LIPOPROTEIN"/>
    <property type="match status" value="1"/>
</dbReference>
<feature type="domain" description="Peptidoglycan binding-like" evidence="2">
    <location>
        <begin position="113"/>
        <end position="158"/>
    </location>
</feature>
<evidence type="ECO:0000313" key="4">
    <source>
        <dbReference type="Proteomes" id="UP000199340"/>
    </source>
</evidence>
<dbReference type="EMBL" id="FNEB01000001">
    <property type="protein sequence ID" value="SDI15674.1"/>
    <property type="molecule type" value="Genomic_DNA"/>
</dbReference>
<keyword evidence="1" id="KW-0732">Signal</keyword>
<dbReference type="InterPro" id="IPR002477">
    <property type="entry name" value="Peptidoglycan-bd-like"/>
</dbReference>
<dbReference type="AlphaFoldDB" id="A0A1G8I9W7"/>
<feature type="chain" id="PRO_5011695663" evidence="1">
    <location>
        <begin position="23"/>
        <end position="178"/>
    </location>
</feature>
<reference evidence="3 4" key="1">
    <citation type="submission" date="2016-10" db="EMBL/GenBank/DDBJ databases">
        <authorList>
            <person name="de Groot N.N."/>
        </authorList>
    </citation>
    <scope>NUCLEOTIDE SEQUENCE [LARGE SCALE GENOMIC DNA]</scope>
    <source>
        <strain evidence="3 4">DSM 28010</strain>
    </source>
</reference>
<dbReference type="RefSeq" id="WP_425433926.1">
    <property type="nucleotide sequence ID" value="NZ_FNEB01000001.1"/>
</dbReference>
<dbReference type="SUPFAM" id="SSF47090">
    <property type="entry name" value="PGBD-like"/>
    <property type="match status" value="1"/>
</dbReference>
<sequence>MFTMTRPAIAAAALFALGACQAALPNGAGEPNVTRLFQAAPPGAAPGTCWGKTETPAVIETVTEQVLVQPAEVLSDGSIVTPPIYRTETRQKIVRERRETWFETPCDDVLTVEFVQSLQRALAARGLYSGTPTGEMDARTRHAVRRYQAPEGLDSGILSLAAARRLGLIAVERTADEG</sequence>
<protein>
    <submittedName>
        <fullName evidence="3">Putative peptidoglycan binding domain-containing protein</fullName>
    </submittedName>
</protein>
<dbReference type="InterPro" id="IPR036366">
    <property type="entry name" value="PGBDSf"/>
</dbReference>
<dbReference type="Gene3D" id="1.10.101.10">
    <property type="entry name" value="PGBD-like superfamily/PGBD"/>
    <property type="match status" value="1"/>
</dbReference>
<dbReference type="InterPro" id="IPR036365">
    <property type="entry name" value="PGBD-like_sf"/>
</dbReference>
<organism evidence="3 4">
    <name type="scientific">Lutimaribacter saemankumensis</name>
    <dbReference type="NCBI Taxonomy" id="490829"/>
    <lineage>
        <taxon>Bacteria</taxon>
        <taxon>Pseudomonadati</taxon>
        <taxon>Pseudomonadota</taxon>
        <taxon>Alphaproteobacteria</taxon>
        <taxon>Rhodobacterales</taxon>
        <taxon>Roseobacteraceae</taxon>
        <taxon>Lutimaribacter</taxon>
    </lineage>
</organism>
<dbReference type="Pfam" id="PF01471">
    <property type="entry name" value="PG_binding_1"/>
    <property type="match status" value="1"/>
</dbReference>